<reference evidence="2 3" key="1">
    <citation type="submission" date="2021-04" db="EMBL/GenBank/DDBJ databases">
        <authorList>
            <person name="De Guttry C."/>
            <person name="Zahm M."/>
            <person name="Klopp C."/>
            <person name="Cabau C."/>
            <person name="Louis A."/>
            <person name="Berthelot C."/>
            <person name="Parey E."/>
            <person name="Roest Crollius H."/>
            <person name="Montfort J."/>
            <person name="Robinson-Rechavi M."/>
            <person name="Bucao C."/>
            <person name="Bouchez O."/>
            <person name="Gislard M."/>
            <person name="Lluch J."/>
            <person name="Milhes M."/>
            <person name="Lampietro C."/>
            <person name="Lopez Roques C."/>
            <person name="Donnadieu C."/>
            <person name="Braasch I."/>
            <person name="Desvignes T."/>
            <person name="Postlethwait J."/>
            <person name="Bobe J."/>
            <person name="Wedekind C."/>
            <person name="Guiguen Y."/>
        </authorList>
    </citation>
    <scope>NUCLEOTIDE SEQUENCE [LARGE SCALE GENOMIC DNA]</scope>
    <source>
        <strain evidence="2">Cs_M1</strain>
        <tissue evidence="2">Blood</tissue>
    </source>
</reference>
<feature type="region of interest" description="Disordered" evidence="1">
    <location>
        <begin position="69"/>
        <end position="102"/>
    </location>
</feature>
<proteinExistence type="predicted"/>
<evidence type="ECO:0000256" key="1">
    <source>
        <dbReference type="SAM" id="MobiDB-lite"/>
    </source>
</evidence>
<dbReference type="EMBL" id="JAGTTL010000017">
    <property type="protein sequence ID" value="KAK6310144.1"/>
    <property type="molecule type" value="Genomic_DNA"/>
</dbReference>
<gene>
    <name evidence="2" type="ORF">J4Q44_G00200250</name>
</gene>
<comment type="caution">
    <text evidence="2">The sequence shown here is derived from an EMBL/GenBank/DDBJ whole genome shotgun (WGS) entry which is preliminary data.</text>
</comment>
<evidence type="ECO:0000313" key="3">
    <source>
        <dbReference type="Proteomes" id="UP001356427"/>
    </source>
</evidence>
<evidence type="ECO:0000313" key="2">
    <source>
        <dbReference type="EMBL" id="KAK6310144.1"/>
    </source>
</evidence>
<keyword evidence="3" id="KW-1185">Reference proteome</keyword>
<sequence length="180" mass="19671">MFKAVLKKNRDGGKGSKKEPAGELYIAQRRCPPGGGAPQTHEPGGLHHPYSPEDVFRLSLAKGVSMSLPSSPLLPRQSYMMPSRSSKRSPGPIRKPKYVESPRVPGDTIISALRKVADSKTESSHNEYLYISLRFYPSSPIPPGWPFTVGLLTPEPIQPLTPQHSATNMCLQEWAGPALS</sequence>
<protein>
    <submittedName>
        <fullName evidence="2">Uncharacterized protein</fullName>
    </submittedName>
</protein>
<organism evidence="2 3">
    <name type="scientific">Coregonus suidteri</name>
    <dbReference type="NCBI Taxonomy" id="861788"/>
    <lineage>
        <taxon>Eukaryota</taxon>
        <taxon>Metazoa</taxon>
        <taxon>Chordata</taxon>
        <taxon>Craniata</taxon>
        <taxon>Vertebrata</taxon>
        <taxon>Euteleostomi</taxon>
        <taxon>Actinopterygii</taxon>
        <taxon>Neopterygii</taxon>
        <taxon>Teleostei</taxon>
        <taxon>Protacanthopterygii</taxon>
        <taxon>Salmoniformes</taxon>
        <taxon>Salmonidae</taxon>
        <taxon>Coregoninae</taxon>
        <taxon>Coregonus</taxon>
    </lineage>
</organism>
<accession>A0AAN8QMN9</accession>
<dbReference type="AlphaFoldDB" id="A0AAN8QMN9"/>
<dbReference type="Proteomes" id="UP001356427">
    <property type="component" value="Unassembled WGS sequence"/>
</dbReference>
<name>A0AAN8QMN9_9TELE</name>
<feature type="compositionally biased region" description="Basic and acidic residues" evidence="1">
    <location>
        <begin position="8"/>
        <end position="21"/>
    </location>
</feature>
<feature type="region of interest" description="Disordered" evidence="1">
    <location>
        <begin position="1"/>
        <end position="52"/>
    </location>
</feature>